<sequence length="76" mass="9185">MPRFMRHLESVSIIRCSIWSFVWFEALLICFQKEIFRIPFHRNSAKKSVWSGFGISYHLFSKRYDIDTNIRLPTQT</sequence>
<reference evidence="1 2" key="1">
    <citation type="submission" date="2021-06" db="EMBL/GenBank/DDBJ databases">
        <title>Caerostris darwini draft genome.</title>
        <authorList>
            <person name="Kono N."/>
            <person name="Arakawa K."/>
        </authorList>
    </citation>
    <scope>NUCLEOTIDE SEQUENCE [LARGE SCALE GENOMIC DNA]</scope>
</reference>
<dbReference type="AlphaFoldDB" id="A0AAV4RJS6"/>
<accession>A0AAV4RJS6</accession>
<protein>
    <submittedName>
        <fullName evidence="1">Uncharacterized protein</fullName>
    </submittedName>
</protein>
<dbReference type="Proteomes" id="UP001054837">
    <property type="component" value="Unassembled WGS sequence"/>
</dbReference>
<organism evidence="1 2">
    <name type="scientific">Caerostris darwini</name>
    <dbReference type="NCBI Taxonomy" id="1538125"/>
    <lineage>
        <taxon>Eukaryota</taxon>
        <taxon>Metazoa</taxon>
        <taxon>Ecdysozoa</taxon>
        <taxon>Arthropoda</taxon>
        <taxon>Chelicerata</taxon>
        <taxon>Arachnida</taxon>
        <taxon>Araneae</taxon>
        <taxon>Araneomorphae</taxon>
        <taxon>Entelegynae</taxon>
        <taxon>Araneoidea</taxon>
        <taxon>Araneidae</taxon>
        <taxon>Caerostris</taxon>
    </lineage>
</organism>
<comment type="caution">
    <text evidence="1">The sequence shown here is derived from an EMBL/GenBank/DDBJ whole genome shotgun (WGS) entry which is preliminary data.</text>
</comment>
<gene>
    <name evidence="1" type="ORF">CDAR_102211</name>
</gene>
<proteinExistence type="predicted"/>
<name>A0AAV4RJS6_9ARAC</name>
<keyword evidence="2" id="KW-1185">Reference proteome</keyword>
<evidence type="ECO:0000313" key="2">
    <source>
        <dbReference type="Proteomes" id="UP001054837"/>
    </source>
</evidence>
<dbReference type="EMBL" id="BPLQ01006411">
    <property type="protein sequence ID" value="GIY22198.1"/>
    <property type="molecule type" value="Genomic_DNA"/>
</dbReference>
<evidence type="ECO:0000313" key="1">
    <source>
        <dbReference type="EMBL" id="GIY22198.1"/>
    </source>
</evidence>